<dbReference type="Pfam" id="PF00005">
    <property type="entry name" value="ABC_tran"/>
    <property type="match status" value="1"/>
</dbReference>
<comment type="similarity">
    <text evidence="1">Belongs to the ABC transporter superfamily.</text>
</comment>
<feature type="domain" description="ABC transporter" evidence="7">
    <location>
        <begin position="2"/>
        <end position="256"/>
    </location>
</feature>
<dbReference type="InterPro" id="IPR003439">
    <property type="entry name" value="ABC_transporter-like_ATP-bd"/>
</dbReference>
<evidence type="ECO:0000256" key="3">
    <source>
        <dbReference type="ARBA" id="ARBA00022741"/>
    </source>
</evidence>
<evidence type="ECO:0000259" key="7">
    <source>
        <dbReference type="PROSITE" id="PS50893"/>
    </source>
</evidence>
<dbReference type="OrthoDB" id="9810077at2"/>
<dbReference type="PANTHER" id="PTHR42794:SF1">
    <property type="entry name" value="HEMIN IMPORT ATP-BINDING PROTEIN HMUV"/>
    <property type="match status" value="1"/>
</dbReference>
<proteinExistence type="inferred from homology"/>
<keyword evidence="4 8" id="KW-0067">ATP-binding</keyword>
<evidence type="ECO:0000256" key="5">
    <source>
        <dbReference type="ARBA" id="ARBA00022967"/>
    </source>
</evidence>
<dbReference type="CDD" id="cd03214">
    <property type="entry name" value="ABC_Iron-Siderophores_B12_Hemin"/>
    <property type="match status" value="1"/>
</dbReference>
<evidence type="ECO:0000256" key="1">
    <source>
        <dbReference type="ARBA" id="ARBA00005417"/>
    </source>
</evidence>
<protein>
    <submittedName>
        <fullName evidence="8">Hemin import ATP-binding protein HmuV</fullName>
        <ecNumber evidence="8">3.6.3.-</ecNumber>
    </submittedName>
</protein>
<evidence type="ECO:0000256" key="2">
    <source>
        <dbReference type="ARBA" id="ARBA00022448"/>
    </source>
</evidence>
<dbReference type="Gene3D" id="3.40.50.300">
    <property type="entry name" value="P-loop containing nucleotide triphosphate hydrolases"/>
    <property type="match status" value="1"/>
</dbReference>
<reference evidence="8 9" key="1">
    <citation type="submission" date="2016-07" db="EMBL/GenBank/DDBJ databases">
        <title>Draft Genome Sequence of Methylobrevis pamukkalensis PK2.</title>
        <authorList>
            <person name="Vasilenko O.V."/>
            <person name="Doronina N.V."/>
            <person name="Shmareva M.N."/>
            <person name="Tarlachkov S.V."/>
            <person name="Mustakhimov I."/>
            <person name="Trotsenko Y.A."/>
        </authorList>
    </citation>
    <scope>NUCLEOTIDE SEQUENCE [LARGE SCALE GENOMIC DNA]</scope>
    <source>
        <strain evidence="8 9">PK2</strain>
    </source>
</reference>
<keyword evidence="5" id="KW-1278">Translocase</keyword>
<dbReference type="InterPro" id="IPR003593">
    <property type="entry name" value="AAA+_ATPase"/>
</dbReference>
<dbReference type="InterPro" id="IPR027417">
    <property type="entry name" value="P-loop_NTPase"/>
</dbReference>
<dbReference type="GO" id="GO:0005524">
    <property type="term" value="F:ATP binding"/>
    <property type="evidence" value="ECO:0007669"/>
    <property type="project" value="UniProtKB-KW"/>
</dbReference>
<dbReference type="Proteomes" id="UP000094622">
    <property type="component" value="Unassembled WGS sequence"/>
</dbReference>
<comment type="caution">
    <text evidence="8">The sequence shown here is derived from an EMBL/GenBank/DDBJ whole genome shotgun (WGS) entry which is preliminary data.</text>
</comment>
<dbReference type="NCBIfam" id="NF010068">
    <property type="entry name" value="PRK13548.1"/>
    <property type="match status" value="1"/>
</dbReference>
<dbReference type="InterPro" id="IPR017871">
    <property type="entry name" value="ABC_transporter-like_CS"/>
</dbReference>
<dbReference type="EMBL" id="MCRJ01000030">
    <property type="protein sequence ID" value="ODN71085.1"/>
    <property type="molecule type" value="Genomic_DNA"/>
</dbReference>
<dbReference type="GO" id="GO:0016887">
    <property type="term" value="F:ATP hydrolysis activity"/>
    <property type="evidence" value="ECO:0007669"/>
    <property type="project" value="InterPro"/>
</dbReference>
<keyword evidence="3" id="KW-0547">Nucleotide-binding</keyword>
<comment type="function">
    <text evidence="6">Part of the ABC transporter complex HmuTUV involved in hemin import. Responsible for energy coupling to the transport system.</text>
</comment>
<accession>A0A1E3H4L0</accession>
<sequence>MIDGRDLVFAVRDRRLVDRVSLAVAAGTVTIVVGPNGAGKSTLLRLLAGDLAPTSGRVTLDGTDLARLSPSQLAGRRAVLPQQVALAFPFTVDEVVRLGADAGRRHVLRRSGAGEPGPSEADLVETVLAEVGLPGWGGRLYPQLSGGEQQRVQFARVLAQVHDPVVEGPDGSPLPRLLFLDEPTASLDIRHQIDLLARARRWARGGGAVLAVIHDLNLAAEFADRIVVLSGGTIAAEGPPAATLTDAVVARVFGLSGIVGRLPPPHLPYILPQARL</sequence>
<gene>
    <name evidence="8" type="primary">hmuV_1</name>
    <name evidence="8" type="ORF">A6302_01577</name>
</gene>
<evidence type="ECO:0000313" key="9">
    <source>
        <dbReference type="Proteomes" id="UP000094622"/>
    </source>
</evidence>
<dbReference type="PANTHER" id="PTHR42794">
    <property type="entry name" value="HEMIN IMPORT ATP-BINDING PROTEIN HMUV"/>
    <property type="match status" value="1"/>
</dbReference>
<evidence type="ECO:0000256" key="4">
    <source>
        <dbReference type="ARBA" id="ARBA00022840"/>
    </source>
</evidence>
<dbReference type="SUPFAM" id="SSF52540">
    <property type="entry name" value="P-loop containing nucleoside triphosphate hydrolases"/>
    <property type="match status" value="1"/>
</dbReference>
<dbReference type="EC" id="3.6.3.-" evidence="8"/>
<organism evidence="8 9">
    <name type="scientific">Methylobrevis pamukkalensis</name>
    <dbReference type="NCBI Taxonomy" id="1439726"/>
    <lineage>
        <taxon>Bacteria</taxon>
        <taxon>Pseudomonadati</taxon>
        <taxon>Pseudomonadota</taxon>
        <taxon>Alphaproteobacteria</taxon>
        <taxon>Hyphomicrobiales</taxon>
        <taxon>Pleomorphomonadaceae</taxon>
        <taxon>Methylobrevis</taxon>
    </lineage>
</organism>
<dbReference type="RefSeq" id="WP_069306462.1">
    <property type="nucleotide sequence ID" value="NZ_MCRJ01000030.1"/>
</dbReference>
<evidence type="ECO:0000256" key="6">
    <source>
        <dbReference type="ARBA" id="ARBA00037066"/>
    </source>
</evidence>
<keyword evidence="2" id="KW-0813">Transport</keyword>
<keyword evidence="9" id="KW-1185">Reference proteome</keyword>
<name>A0A1E3H4L0_9HYPH</name>
<evidence type="ECO:0000313" key="8">
    <source>
        <dbReference type="EMBL" id="ODN71085.1"/>
    </source>
</evidence>
<dbReference type="PROSITE" id="PS00211">
    <property type="entry name" value="ABC_TRANSPORTER_1"/>
    <property type="match status" value="1"/>
</dbReference>
<dbReference type="AlphaFoldDB" id="A0A1E3H4L0"/>
<dbReference type="SMART" id="SM00382">
    <property type="entry name" value="AAA"/>
    <property type="match status" value="1"/>
</dbReference>
<keyword evidence="8" id="KW-0378">Hydrolase</keyword>
<dbReference type="PATRIC" id="fig|1439726.3.peg.1662"/>
<dbReference type="PROSITE" id="PS50893">
    <property type="entry name" value="ABC_TRANSPORTER_2"/>
    <property type="match status" value="1"/>
</dbReference>